<protein>
    <submittedName>
        <fullName evidence="1">Uncharacterized protein</fullName>
    </submittedName>
</protein>
<gene>
    <name evidence="1" type="ORF">EVAR_31232_1</name>
</gene>
<keyword evidence="2" id="KW-1185">Reference proteome</keyword>
<comment type="caution">
    <text evidence="1">The sequence shown here is derived from an EMBL/GenBank/DDBJ whole genome shotgun (WGS) entry which is preliminary data.</text>
</comment>
<reference evidence="1 2" key="1">
    <citation type="journal article" date="2019" name="Commun. Biol.">
        <title>The bagworm genome reveals a unique fibroin gene that provides high tensile strength.</title>
        <authorList>
            <person name="Kono N."/>
            <person name="Nakamura H."/>
            <person name="Ohtoshi R."/>
            <person name="Tomita M."/>
            <person name="Numata K."/>
            <person name="Arakawa K."/>
        </authorList>
    </citation>
    <scope>NUCLEOTIDE SEQUENCE [LARGE SCALE GENOMIC DNA]</scope>
</reference>
<organism evidence="1 2">
    <name type="scientific">Eumeta variegata</name>
    <name type="common">Bagworm moth</name>
    <name type="synonym">Eumeta japonica</name>
    <dbReference type="NCBI Taxonomy" id="151549"/>
    <lineage>
        <taxon>Eukaryota</taxon>
        <taxon>Metazoa</taxon>
        <taxon>Ecdysozoa</taxon>
        <taxon>Arthropoda</taxon>
        <taxon>Hexapoda</taxon>
        <taxon>Insecta</taxon>
        <taxon>Pterygota</taxon>
        <taxon>Neoptera</taxon>
        <taxon>Endopterygota</taxon>
        <taxon>Lepidoptera</taxon>
        <taxon>Glossata</taxon>
        <taxon>Ditrysia</taxon>
        <taxon>Tineoidea</taxon>
        <taxon>Psychidae</taxon>
        <taxon>Oiketicinae</taxon>
        <taxon>Eumeta</taxon>
    </lineage>
</organism>
<sequence>MGLKASGNIPHVFFRFEKFCGCLYSRRHIELLLCARKIMNHIRISFEKLKMRTQEKDENQKHTETEQLKEYPQITHVNRRRRCKGEICGVAAVANPSNHYRGNFLSACSRPPYLVSWA</sequence>
<accession>A0A4C1W1H2</accession>
<proteinExistence type="predicted"/>
<evidence type="ECO:0000313" key="1">
    <source>
        <dbReference type="EMBL" id="GBP44339.1"/>
    </source>
</evidence>
<dbReference type="AlphaFoldDB" id="A0A4C1W1H2"/>
<dbReference type="EMBL" id="BGZK01000451">
    <property type="protein sequence ID" value="GBP44339.1"/>
    <property type="molecule type" value="Genomic_DNA"/>
</dbReference>
<dbReference type="Proteomes" id="UP000299102">
    <property type="component" value="Unassembled WGS sequence"/>
</dbReference>
<evidence type="ECO:0000313" key="2">
    <source>
        <dbReference type="Proteomes" id="UP000299102"/>
    </source>
</evidence>
<name>A0A4C1W1H2_EUMVA</name>